<evidence type="ECO:0000313" key="2">
    <source>
        <dbReference type="Proteomes" id="UP000326380"/>
    </source>
</evidence>
<dbReference type="AlphaFoldDB" id="A0A7L4ZXP3"/>
<gene>
    <name evidence="1" type="ORF">F0P96_11355</name>
</gene>
<evidence type="ECO:0000313" key="1">
    <source>
        <dbReference type="EMBL" id="KAA9332077.1"/>
    </source>
</evidence>
<name>A0A7L4ZXP3_9BACT</name>
<reference evidence="1 2" key="1">
    <citation type="submission" date="2019-09" db="EMBL/GenBank/DDBJ databases">
        <title>Genome sequence of Hymenobacter sp. M3.</title>
        <authorList>
            <person name="Srinivasan S."/>
        </authorList>
    </citation>
    <scope>NUCLEOTIDE SEQUENCE [LARGE SCALE GENOMIC DNA]</scope>
    <source>
        <strain evidence="1 2">M3</strain>
    </source>
</reference>
<proteinExistence type="predicted"/>
<protein>
    <submittedName>
        <fullName evidence="1">DUF4209 domain-containing protein</fullName>
    </submittedName>
</protein>
<comment type="caution">
    <text evidence="1">The sequence shown here is derived from an EMBL/GenBank/DDBJ whole genome shotgun (WGS) entry which is preliminary data.</text>
</comment>
<keyword evidence="2" id="KW-1185">Reference proteome</keyword>
<dbReference type="EMBL" id="VTWU01000004">
    <property type="protein sequence ID" value="KAA9332077.1"/>
    <property type="molecule type" value="Genomic_DNA"/>
</dbReference>
<sequence>MSSFNIQSAGELGDYLDSCWATWNSSFSKLEVLRTISASISPEYTELKDIVGLEHLLLGLYFDGSEVRSGVVATTTEGETVSSPGLENLNPRAFEYIEFRAASSTNHFLKARYALLLWNAPKPYKNGRFGKFAFDELLAALSIADCVGEAQHDCVEALDTLCALSELFRHRPGEIVHELISRIDARSPFWLGGRVFLAQMVVKYNKLFNKNVADETWLQACANLFEECLASNEFHLCDELGNAAIALAQRNNISPKDWYQRLGQSHEAQAASRLDDESGLAPLELYRLALEHYRHTDDDDAIERVSQRLMELKPKIRLNTVTTKLSNEHAQQLHADIQQNTSQVLSMNSDEIYYYLTASKAVIPSLTQLREQTANEKDSLSAILGTTFMDGNKNTQRGASEPGAAFHQRVMRNYGMNMSFRLLYLRPIFIEGTASGKLSYESLRGYLESSWVSSSLREIDTAGVPLDYSWADLVYPSLREFFLQLGSSLKEGIEPSFVMCLDSLTVKFEGLLRDFARHAGINTTVVGRHDDLREMYVDEILEQPKIQSLFDEDCLVFFKYVFLSSGKNIRNDVAHCFYRHLNQYSLDKMILVICAFLRLAGFEFNSEAVTTA</sequence>
<dbReference type="RefSeq" id="WP_151079004.1">
    <property type="nucleotide sequence ID" value="NZ_CP047647.1"/>
</dbReference>
<accession>A0A7L4ZXP3</accession>
<organism evidence="1 2">
    <name type="scientific">Hymenobacter busanensis</name>
    <dbReference type="NCBI Taxonomy" id="2607656"/>
    <lineage>
        <taxon>Bacteria</taxon>
        <taxon>Pseudomonadati</taxon>
        <taxon>Bacteroidota</taxon>
        <taxon>Cytophagia</taxon>
        <taxon>Cytophagales</taxon>
        <taxon>Hymenobacteraceae</taxon>
        <taxon>Hymenobacter</taxon>
    </lineage>
</organism>
<dbReference type="Proteomes" id="UP000326380">
    <property type="component" value="Unassembled WGS sequence"/>
</dbReference>